<gene>
    <name evidence="1" type="ORF">AE32_03474</name>
</gene>
<evidence type="ECO:0000313" key="1">
    <source>
        <dbReference type="EMBL" id="KDM53202.1"/>
    </source>
</evidence>
<accession>A0A836MHM8</accession>
<dbReference type="AlphaFoldDB" id="A0A836MHM8"/>
<dbReference type="RefSeq" id="WP_031953507.1">
    <property type="nucleotide sequence ID" value="NZ_KK737786.1"/>
</dbReference>
<name>A0A836MHM8_ACINO</name>
<protein>
    <submittedName>
        <fullName evidence="1">Uncharacterized protein</fullName>
    </submittedName>
</protein>
<evidence type="ECO:0000313" key="2">
    <source>
        <dbReference type="Proteomes" id="UP000027208"/>
    </source>
</evidence>
<reference evidence="1 2" key="1">
    <citation type="submission" date="2014-04" db="EMBL/GenBank/DDBJ databases">
        <title>The Genome Sequence of Acinetobacter baumanii BIDMC 57.</title>
        <authorList>
            <consortium name="The Broad Institute Genomics Platform"/>
            <consortium name="The Broad Institute Genome Sequencing Center for Infectious Disease"/>
            <person name="Murphy C."/>
            <person name="Cosimi L."/>
            <person name="Cerqueira G."/>
            <person name="Feldgarden M."/>
            <person name="Earl A."/>
            <person name="Spencer M.D."/>
            <person name="Fodor A."/>
            <person name="Sautter R.L."/>
            <person name="Hung D."/>
            <person name="Onderdonk A.B."/>
            <person name="Ernst C."/>
            <person name="Delaney M."/>
            <person name="DuBois A."/>
            <person name="Young S.K."/>
            <person name="Zeng Q."/>
            <person name="Gargeya S."/>
            <person name="Abouelleil A."/>
            <person name="Alvarado L."/>
            <person name="Chapman S.B."/>
            <person name="Gainer-Dewar J."/>
            <person name="Goldberg J."/>
            <person name="Griggs A."/>
            <person name="Gujja S."/>
            <person name="Hansen M."/>
            <person name="Howarth C."/>
            <person name="Imamovic A."/>
            <person name="Larimer J."/>
            <person name="Pearson M."/>
            <person name="Poon T.W."/>
            <person name="Priest M."/>
            <person name="Roberts A."/>
            <person name="Saif S."/>
            <person name="Shea T."/>
            <person name="Sykes S."/>
            <person name="Wortman J."/>
            <person name="Nusbaum C."/>
            <person name="Birren B."/>
        </authorList>
    </citation>
    <scope>NUCLEOTIDE SEQUENCE [LARGE SCALE GENOMIC DNA]</scope>
    <source>
        <strain evidence="1 2">BIDMC 57</strain>
    </source>
</reference>
<dbReference type="EMBL" id="JMUI01000017">
    <property type="protein sequence ID" value="KDM53202.1"/>
    <property type="molecule type" value="Genomic_DNA"/>
</dbReference>
<dbReference type="Proteomes" id="UP000027208">
    <property type="component" value="Unassembled WGS sequence"/>
</dbReference>
<comment type="caution">
    <text evidence="1">The sequence shown here is derived from an EMBL/GenBank/DDBJ whole genome shotgun (WGS) entry which is preliminary data.</text>
</comment>
<proteinExistence type="predicted"/>
<sequence length="320" mass="37172">MIDYDLYYRSHTNPENLSKINDIDIFISAFNRSKRVEIVYENIKSIKKYWFIQPEYYFNYDDIKNLNDVIISDSFHETFQVKRIVDTFKESIGDNFSEKKIVIDCTGFMRHTLAFLVIKLAALKCSNVEVIYTEPKTYINNDRTKFSELCDEVRPIGGTEFTKIGSKEAAIMSIGYDTELMSQMLNSYEGVKLFPLFSFPSLSADMFQHSVLQSVNIQSPHKNMINSTRYFAAAHDPFSTAKEISKLVSIISNEQYTKNIYLVPLSTKAQVIGHVFFWWKEHKKLKEKNININITLPIPKAYKSVTSKGIGRIWKYTLEL</sequence>
<organism evidence="1 2">
    <name type="scientific">Acinetobacter nosocomialis</name>
    <dbReference type="NCBI Taxonomy" id="106654"/>
    <lineage>
        <taxon>Bacteria</taxon>
        <taxon>Pseudomonadati</taxon>
        <taxon>Pseudomonadota</taxon>
        <taxon>Gammaproteobacteria</taxon>
        <taxon>Moraxellales</taxon>
        <taxon>Moraxellaceae</taxon>
        <taxon>Acinetobacter</taxon>
        <taxon>Acinetobacter calcoaceticus/baumannii complex</taxon>
    </lineage>
</organism>